<keyword evidence="3 5" id="KW-1133">Transmembrane helix</keyword>
<proteinExistence type="predicted"/>
<evidence type="ECO:0000256" key="4">
    <source>
        <dbReference type="ARBA" id="ARBA00023136"/>
    </source>
</evidence>
<dbReference type="EMBL" id="OMOJ01000004">
    <property type="protein sequence ID" value="SPF80438.1"/>
    <property type="molecule type" value="Genomic_DNA"/>
</dbReference>
<dbReference type="RefSeq" id="WP_108886300.1">
    <property type="nucleotide sequence ID" value="NZ_OMOJ01000004.1"/>
</dbReference>
<feature type="transmembrane region" description="Helical" evidence="5">
    <location>
        <begin position="38"/>
        <end position="58"/>
    </location>
</feature>
<dbReference type="InterPro" id="IPR050638">
    <property type="entry name" value="AA-Vitamin_Transporters"/>
</dbReference>
<dbReference type="AlphaFoldDB" id="A0A2R8AWS1"/>
<feature type="domain" description="EamA" evidence="6">
    <location>
        <begin position="158"/>
        <end position="289"/>
    </location>
</feature>
<feature type="transmembrane region" description="Helical" evidence="5">
    <location>
        <begin position="156"/>
        <end position="174"/>
    </location>
</feature>
<dbReference type="GO" id="GO:0016020">
    <property type="term" value="C:membrane"/>
    <property type="evidence" value="ECO:0007669"/>
    <property type="project" value="UniProtKB-SubCell"/>
</dbReference>
<dbReference type="InterPro" id="IPR000620">
    <property type="entry name" value="EamA_dom"/>
</dbReference>
<keyword evidence="2 5" id="KW-0812">Transmembrane</keyword>
<dbReference type="SUPFAM" id="SSF103481">
    <property type="entry name" value="Multidrug resistance efflux transporter EmrE"/>
    <property type="match status" value="2"/>
</dbReference>
<feature type="domain" description="EamA" evidence="6">
    <location>
        <begin position="15"/>
        <end position="141"/>
    </location>
</feature>
<feature type="transmembrane region" description="Helical" evidence="5">
    <location>
        <begin position="186"/>
        <end position="206"/>
    </location>
</feature>
<feature type="transmembrane region" description="Helical" evidence="5">
    <location>
        <begin position="212"/>
        <end position="237"/>
    </location>
</feature>
<gene>
    <name evidence="7" type="primary">eamA</name>
    <name evidence="7" type="ORF">PRI8871_02244</name>
</gene>
<feature type="transmembrane region" description="Helical" evidence="5">
    <location>
        <begin position="275"/>
        <end position="295"/>
    </location>
</feature>
<dbReference type="InterPro" id="IPR037185">
    <property type="entry name" value="EmrE-like"/>
</dbReference>
<dbReference type="OrthoDB" id="9810556at2"/>
<organism evidence="7 8">
    <name type="scientific">Pseudoprimorskyibacter insulae</name>
    <dbReference type="NCBI Taxonomy" id="1695997"/>
    <lineage>
        <taxon>Bacteria</taxon>
        <taxon>Pseudomonadati</taxon>
        <taxon>Pseudomonadota</taxon>
        <taxon>Alphaproteobacteria</taxon>
        <taxon>Rhodobacterales</taxon>
        <taxon>Paracoccaceae</taxon>
        <taxon>Pseudoprimorskyibacter</taxon>
    </lineage>
</organism>
<comment type="subcellular location">
    <subcellularLocation>
        <location evidence="1">Membrane</location>
        <topology evidence="1">Multi-pass membrane protein</topology>
    </subcellularLocation>
</comment>
<feature type="transmembrane region" description="Helical" evidence="5">
    <location>
        <begin position="12"/>
        <end position="32"/>
    </location>
</feature>
<feature type="transmembrane region" description="Helical" evidence="5">
    <location>
        <begin position="249"/>
        <end position="269"/>
    </location>
</feature>
<evidence type="ECO:0000256" key="1">
    <source>
        <dbReference type="ARBA" id="ARBA00004141"/>
    </source>
</evidence>
<accession>A0A2R8AWS1</accession>
<evidence type="ECO:0000256" key="3">
    <source>
        <dbReference type="ARBA" id="ARBA00022989"/>
    </source>
</evidence>
<name>A0A2R8AWS1_9RHOB</name>
<feature type="transmembrane region" description="Helical" evidence="5">
    <location>
        <begin position="70"/>
        <end position="93"/>
    </location>
</feature>
<dbReference type="PANTHER" id="PTHR32322">
    <property type="entry name" value="INNER MEMBRANE TRANSPORTER"/>
    <property type="match status" value="1"/>
</dbReference>
<evidence type="ECO:0000313" key="7">
    <source>
        <dbReference type="EMBL" id="SPF80438.1"/>
    </source>
</evidence>
<evidence type="ECO:0000259" key="6">
    <source>
        <dbReference type="Pfam" id="PF00892"/>
    </source>
</evidence>
<dbReference type="PANTHER" id="PTHR32322:SF9">
    <property type="entry name" value="AMINO-ACID METABOLITE EFFLUX PUMP-RELATED"/>
    <property type="match status" value="1"/>
</dbReference>
<reference evidence="8" key="1">
    <citation type="submission" date="2018-03" db="EMBL/GenBank/DDBJ databases">
        <authorList>
            <person name="Rodrigo-Torres L."/>
            <person name="Arahal R. D."/>
            <person name="Lucena T."/>
        </authorList>
    </citation>
    <scope>NUCLEOTIDE SEQUENCE [LARGE SCALE GENOMIC DNA]</scope>
    <source>
        <strain evidence="8">CECT 8871</strain>
    </source>
</reference>
<dbReference type="Pfam" id="PF00892">
    <property type="entry name" value="EamA"/>
    <property type="match status" value="2"/>
</dbReference>
<feature type="transmembrane region" description="Helical" evidence="5">
    <location>
        <begin position="126"/>
        <end position="144"/>
    </location>
</feature>
<keyword evidence="8" id="KW-1185">Reference proteome</keyword>
<evidence type="ECO:0000313" key="8">
    <source>
        <dbReference type="Proteomes" id="UP000244904"/>
    </source>
</evidence>
<protein>
    <submittedName>
        <fullName evidence="7">Putative amino-acid metabolite efflux pump</fullName>
    </submittedName>
</protein>
<dbReference type="Proteomes" id="UP000244904">
    <property type="component" value="Unassembled WGS sequence"/>
</dbReference>
<keyword evidence="4 5" id="KW-0472">Membrane</keyword>
<evidence type="ECO:0000256" key="2">
    <source>
        <dbReference type="ARBA" id="ARBA00022692"/>
    </source>
</evidence>
<sequence>MTQKTLSPRAWADLALLAFFWGGVFLAVRVALDEIGPLTAVLFRVTIGAAALWGIVWFKREPVPRGKGFVIGAAGMGIFNNIAPFCLMAWAQLHIPSGLTSIFNATTALFGVVLGAIAFADERLTLRKAIGVLVGFGGVAWAIGPDALHDFDLTSLAQLAVLAGTLSYAVAGIWGRKRLAGVSPLVAAAGMLTASTAILLPIALWVEGLPTFAYSAATWAAIVYYALVATALAYLLYFRVLAMAGSGNLMLVTLLIPPVAITLGALVRGETLPHSAYAGFVILTLGLAVLDGRILKLGKTKV</sequence>
<feature type="transmembrane region" description="Helical" evidence="5">
    <location>
        <begin position="99"/>
        <end position="119"/>
    </location>
</feature>
<evidence type="ECO:0000256" key="5">
    <source>
        <dbReference type="SAM" id="Phobius"/>
    </source>
</evidence>